<dbReference type="Proteomes" id="UP001164020">
    <property type="component" value="Chromosome"/>
</dbReference>
<sequence length="148" mass="15915">MTSEFLAAAAVFWSAFLAATLLPGASEVVLVASLLDAAADPWLLIGLATVGNTLGSFVNWLLGRFLIGFADRRWFPVSRSQIDRFEAFFKRYGVWTLLLAWAPIGGDALTVIAGTARVNAVTFLVLVGVGKLARYLVVAAGVLSWPWV</sequence>
<feature type="domain" description="VTT" evidence="2">
    <location>
        <begin position="35"/>
        <end position="139"/>
    </location>
</feature>
<dbReference type="InterPro" id="IPR051311">
    <property type="entry name" value="DedA_domain"/>
</dbReference>
<dbReference type="PANTHER" id="PTHR42709:SF4">
    <property type="entry name" value="INNER MEMBRANE PROTEIN YQAA"/>
    <property type="match status" value="1"/>
</dbReference>
<evidence type="ECO:0000259" key="2">
    <source>
        <dbReference type="Pfam" id="PF09335"/>
    </source>
</evidence>
<feature type="transmembrane region" description="Helical" evidence="1">
    <location>
        <begin position="92"/>
        <end position="114"/>
    </location>
</feature>
<dbReference type="InterPro" id="IPR032816">
    <property type="entry name" value="VTT_dom"/>
</dbReference>
<accession>A0ABY7C0Q8</accession>
<keyword evidence="1" id="KW-0472">Membrane</keyword>
<organism evidence="3 4">
    <name type="scientific">Jiella pelagia</name>
    <dbReference type="NCBI Taxonomy" id="2986949"/>
    <lineage>
        <taxon>Bacteria</taxon>
        <taxon>Pseudomonadati</taxon>
        <taxon>Pseudomonadota</taxon>
        <taxon>Alphaproteobacteria</taxon>
        <taxon>Hyphomicrobiales</taxon>
        <taxon>Aurantimonadaceae</taxon>
        <taxon>Jiella</taxon>
    </lineage>
</organism>
<protein>
    <submittedName>
        <fullName evidence="3">DedA family protein</fullName>
    </submittedName>
</protein>
<feature type="transmembrane region" description="Helical" evidence="1">
    <location>
        <begin position="42"/>
        <end position="62"/>
    </location>
</feature>
<dbReference type="PANTHER" id="PTHR42709">
    <property type="entry name" value="ALKALINE PHOSPHATASE LIKE PROTEIN"/>
    <property type="match status" value="1"/>
</dbReference>
<reference evidence="3" key="1">
    <citation type="submission" date="2022-12" db="EMBL/GenBank/DDBJ databases">
        <title>Jiella pelagia sp. nov., isolated from phosphonate enriched culture of Northwest Pacific surface seawater.</title>
        <authorList>
            <person name="Shin D.Y."/>
            <person name="Hwang C.Y."/>
        </authorList>
    </citation>
    <scope>NUCLEOTIDE SEQUENCE</scope>
    <source>
        <strain evidence="3">HL-NP1</strain>
    </source>
</reference>
<keyword evidence="1" id="KW-0812">Transmembrane</keyword>
<keyword evidence="1" id="KW-1133">Transmembrane helix</keyword>
<dbReference type="EMBL" id="CP114029">
    <property type="protein sequence ID" value="WAP69278.1"/>
    <property type="molecule type" value="Genomic_DNA"/>
</dbReference>
<name>A0ABY7C0Q8_9HYPH</name>
<evidence type="ECO:0000313" key="4">
    <source>
        <dbReference type="Proteomes" id="UP001164020"/>
    </source>
</evidence>
<dbReference type="RefSeq" id="WP_268881718.1">
    <property type="nucleotide sequence ID" value="NZ_CP114029.1"/>
</dbReference>
<gene>
    <name evidence="3" type="ORF">OH818_02960</name>
</gene>
<evidence type="ECO:0000313" key="3">
    <source>
        <dbReference type="EMBL" id="WAP69278.1"/>
    </source>
</evidence>
<dbReference type="Pfam" id="PF09335">
    <property type="entry name" value="VTT_dom"/>
    <property type="match status" value="1"/>
</dbReference>
<evidence type="ECO:0000256" key="1">
    <source>
        <dbReference type="SAM" id="Phobius"/>
    </source>
</evidence>
<feature type="transmembrane region" description="Helical" evidence="1">
    <location>
        <begin position="120"/>
        <end position="145"/>
    </location>
</feature>
<proteinExistence type="predicted"/>
<keyword evidence="4" id="KW-1185">Reference proteome</keyword>